<comment type="caution">
    <text evidence="1">The sequence shown here is derived from an EMBL/GenBank/DDBJ whole genome shotgun (WGS) entry which is preliminary data.</text>
</comment>
<organism evidence="1 2">
    <name type="scientific">Mycena rosella</name>
    <name type="common">Pink bonnet</name>
    <name type="synonym">Agaricus rosellus</name>
    <dbReference type="NCBI Taxonomy" id="1033263"/>
    <lineage>
        <taxon>Eukaryota</taxon>
        <taxon>Fungi</taxon>
        <taxon>Dikarya</taxon>
        <taxon>Basidiomycota</taxon>
        <taxon>Agaricomycotina</taxon>
        <taxon>Agaricomycetes</taxon>
        <taxon>Agaricomycetidae</taxon>
        <taxon>Agaricales</taxon>
        <taxon>Marasmiineae</taxon>
        <taxon>Mycenaceae</taxon>
        <taxon>Mycena</taxon>
    </lineage>
</organism>
<dbReference type="AlphaFoldDB" id="A0AAD7GBE5"/>
<name>A0AAD7GBE5_MYCRO</name>
<reference evidence="1" key="1">
    <citation type="submission" date="2023-03" db="EMBL/GenBank/DDBJ databases">
        <title>Massive genome expansion in bonnet fungi (Mycena s.s.) driven by repeated elements and novel gene families across ecological guilds.</title>
        <authorList>
            <consortium name="Lawrence Berkeley National Laboratory"/>
            <person name="Harder C.B."/>
            <person name="Miyauchi S."/>
            <person name="Viragh M."/>
            <person name="Kuo A."/>
            <person name="Thoen E."/>
            <person name="Andreopoulos B."/>
            <person name="Lu D."/>
            <person name="Skrede I."/>
            <person name="Drula E."/>
            <person name="Henrissat B."/>
            <person name="Morin E."/>
            <person name="Kohler A."/>
            <person name="Barry K."/>
            <person name="LaButti K."/>
            <person name="Morin E."/>
            <person name="Salamov A."/>
            <person name="Lipzen A."/>
            <person name="Mereny Z."/>
            <person name="Hegedus B."/>
            <person name="Baldrian P."/>
            <person name="Stursova M."/>
            <person name="Weitz H."/>
            <person name="Taylor A."/>
            <person name="Grigoriev I.V."/>
            <person name="Nagy L.G."/>
            <person name="Martin F."/>
            <person name="Kauserud H."/>
        </authorList>
    </citation>
    <scope>NUCLEOTIDE SEQUENCE</scope>
    <source>
        <strain evidence="1">CBHHK067</strain>
    </source>
</reference>
<gene>
    <name evidence="1" type="ORF">B0H17DRAFT_1235141</name>
</gene>
<accession>A0AAD7GBE5</accession>
<keyword evidence="2" id="KW-1185">Reference proteome</keyword>
<evidence type="ECO:0000313" key="2">
    <source>
        <dbReference type="Proteomes" id="UP001221757"/>
    </source>
</evidence>
<dbReference type="Proteomes" id="UP001221757">
    <property type="component" value="Unassembled WGS sequence"/>
</dbReference>
<evidence type="ECO:0000313" key="1">
    <source>
        <dbReference type="EMBL" id="KAJ7678792.1"/>
    </source>
</evidence>
<dbReference type="EMBL" id="JARKIE010000131">
    <property type="protein sequence ID" value="KAJ7678792.1"/>
    <property type="molecule type" value="Genomic_DNA"/>
</dbReference>
<sequence length="301" mass="33132">MPLALTFVSFSDIVEIARLAKRIIDVLRSGRASYKRQKVISALKIPNDLLLRLECIYYHLHRPPSLVRTLYRNGVTIPSSNGGIYGTRRDFVLMYGPLPNTVRVSPADGSGVQGLQQEYSEISYYMGYGTNGPGLPRVNTAQDEIYKPMRTALPISSSGPGSCRDAARRDRHYLPRSDHTADFCVKKISSAATMVVARHGELKNEAVFTIVGVLKSFDLPPVGKYYAHVILSIPATRVPYARAYAEVVSYDSKYFSAALANVKDLAYELSTKFTTNSVNHWLLALSGMSTDLVSAAAADIT</sequence>
<proteinExistence type="predicted"/>
<protein>
    <submittedName>
        <fullName evidence="1">Uncharacterized protein</fullName>
    </submittedName>
</protein>